<organism evidence="2 3">
    <name type="scientific">Littorina saxatilis</name>
    <dbReference type="NCBI Taxonomy" id="31220"/>
    <lineage>
        <taxon>Eukaryota</taxon>
        <taxon>Metazoa</taxon>
        <taxon>Spiralia</taxon>
        <taxon>Lophotrochozoa</taxon>
        <taxon>Mollusca</taxon>
        <taxon>Gastropoda</taxon>
        <taxon>Caenogastropoda</taxon>
        <taxon>Littorinimorpha</taxon>
        <taxon>Littorinoidea</taxon>
        <taxon>Littorinidae</taxon>
        <taxon>Littorina</taxon>
    </lineage>
</organism>
<dbReference type="Gene3D" id="3.30.470.20">
    <property type="entry name" value="ATP-grasp fold, B domain"/>
    <property type="match status" value="1"/>
</dbReference>
<proteinExistence type="predicted"/>
<keyword evidence="1" id="KW-0472">Membrane</keyword>
<dbReference type="InterPro" id="IPR004344">
    <property type="entry name" value="TTL/TTLL_fam"/>
</dbReference>
<gene>
    <name evidence="2" type="ORF">V1264_023640</name>
</gene>
<accession>A0AAN9B8F2</accession>
<dbReference type="EMBL" id="JBAMIC010000011">
    <property type="protein sequence ID" value="KAK7100752.1"/>
    <property type="molecule type" value="Genomic_DNA"/>
</dbReference>
<dbReference type="PANTHER" id="PTHR47113:SF1">
    <property type="entry name" value="LD09343P"/>
    <property type="match status" value="1"/>
</dbReference>
<evidence type="ECO:0000256" key="1">
    <source>
        <dbReference type="SAM" id="Phobius"/>
    </source>
</evidence>
<keyword evidence="1" id="KW-0812">Transmembrane</keyword>
<dbReference type="PANTHER" id="PTHR47113">
    <property type="entry name" value="LD09343P"/>
    <property type="match status" value="1"/>
</dbReference>
<dbReference type="SUPFAM" id="SSF56059">
    <property type="entry name" value="Glutathione synthetase ATP-binding domain-like"/>
    <property type="match status" value="1"/>
</dbReference>
<reference evidence="2 3" key="1">
    <citation type="submission" date="2024-02" db="EMBL/GenBank/DDBJ databases">
        <title>Chromosome-scale genome assembly of the rough periwinkle Littorina saxatilis.</title>
        <authorList>
            <person name="De Jode A."/>
            <person name="Faria R."/>
            <person name="Formenti G."/>
            <person name="Sims Y."/>
            <person name="Smith T.P."/>
            <person name="Tracey A."/>
            <person name="Wood J.M.D."/>
            <person name="Zagrodzka Z.B."/>
            <person name="Johannesson K."/>
            <person name="Butlin R.K."/>
            <person name="Leder E.H."/>
        </authorList>
    </citation>
    <scope>NUCLEOTIDE SEQUENCE [LARGE SCALE GENOMIC DNA]</scope>
    <source>
        <strain evidence="2">Snail1</strain>
        <tissue evidence="2">Muscle</tissue>
    </source>
</reference>
<dbReference type="AlphaFoldDB" id="A0AAN9B8F2"/>
<dbReference type="Proteomes" id="UP001374579">
    <property type="component" value="Unassembled WGS sequence"/>
</dbReference>
<feature type="transmembrane region" description="Helical" evidence="1">
    <location>
        <begin position="28"/>
        <end position="49"/>
    </location>
</feature>
<keyword evidence="1" id="KW-1133">Transmembrane helix</keyword>
<name>A0AAN9B8F2_9CAEN</name>
<keyword evidence="3" id="KW-1185">Reference proteome</keyword>
<protein>
    <submittedName>
        <fullName evidence="2">Uncharacterized protein</fullName>
    </submittedName>
</protein>
<evidence type="ECO:0000313" key="3">
    <source>
        <dbReference type="Proteomes" id="UP001374579"/>
    </source>
</evidence>
<dbReference type="Pfam" id="PF03133">
    <property type="entry name" value="TTL"/>
    <property type="match status" value="1"/>
</dbReference>
<sequence length="529" mass="62344">MDRAKFCIAGRCQEIRNLGNRAKTYSRMFMIVAFLVTLGITLTMNVYMIRTLREDYQLHDETGLSVKADGNSSSRFSPVVWIDCEPNQCRHLNHIHTVFQQVGFIVVYERKEGLVWDILWSHTYPFDTMRELSSLHPYQMINHFPGPNSFKDKYSLASMKMSFHPRAFQLPQQKDSFISFSHNHPDMKWVVKKKTHRHIKIEYASGIDLDQEGFFVQQFVENPLLVDGHKFDIGIYAMVTSINPLRVYVIDDDALVRFCPEQYYPFDASVVEKYVVVPHYKTLWEMPSLKDLYLNEGFNFKTALNQHLIGRGIDVDKVWADMISALREVFHESEAYLLQHAAELKFLNTDHFAELVRFDFIVDANLKVYMMEANESPNFSTYQYIKNVRLYKHVLYNYLSLVGWTQYASRERADHKEVMRVSSREVRVFLDECSAPVCEASCVWLECRLCRRCVWSETHKTLRKAYLEHKRRKSARRIVPPPIDEARARLWNPATEWPFDDVNANMSESNKLMHRWFIGMCRRDASFCY</sequence>
<dbReference type="InterPro" id="IPR053317">
    <property type="entry name" value="Tubulin_polyglutamylase"/>
</dbReference>
<evidence type="ECO:0000313" key="2">
    <source>
        <dbReference type="EMBL" id="KAK7100752.1"/>
    </source>
</evidence>
<comment type="caution">
    <text evidence="2">The sequence shown here is derived from an EMBL/GenBank/DDBJ whole genome shotgun (WGS) entry which is preliminary data.</text>
</comment>
<dbReference type="PROSITE" id="PS51221">
    <property type="entry name" value="TTL"/>
    <property type="match status" value="1"/>
</dbReference>